<protein>
    <submittedName>
        <fullName evidence="2">Uncharacterized protein</fullName>
    </submittedName>
</protein>
<keyword evidence="1" id="KW-0732">Signal</keyword>
<dbReference type="HOGENOM" id="CLU_3050918_0_0_1"/>
<evidence type="ECO:0000256" key="1">
    <source>
        <dbReference type="SAM" id="SignalP"/>
    </source>
</evidence>
<feature type="signal peptide" evidence="1">
    <location>
        <begin position="1"/>
        <end position="23"/>
    </location>
</feature>
<organism evidence="2 3">
    <name type="scientific">Oidiodendron maius (strain Zn)</name>
    <dbReference type="NCBI Taxonomy" id="913774"/>
    <lineage>
        <taxon>Eukaryota</taxon>
        <taxon>Fungi</taxon>
        <taxon>Dikarya</taxon>
        <taxon>Ascomycota</taxon>
        <taxon>Pezizomycotina</taxon>
        <taxon>Leotiomycetes</taxon>
        <taxon>Leotiomycetes incertae sedis</taxon>
        <taxon>Myxotrichaceae</taxon>
        <taxon>Oidiodendron</taxon>
    </lineage>
</organism>
<sequence length="54" mass="5762">MHAHWPLPGKCASVFLSFALSHSLPPPRPLPPIMSSNCRFLACSLYGVLDLGGA</sequence>
<dbReference type="InParanoid" id="A0A0C3D905"/>
<keyword evidence="3" id="KW-1185">Reference proteome</keyword>
<evidence type="ECO:0000313" key="2">
    <source>
        <dbReference type="EMBL" id="KIN07809.1"/>
    </source>
</evidence>
<dbReference type="Proteomes" id="UP000054321">
    <property type="component" value="Unassembled WGS sequence"/>
</dbReference>
<dbReference type="AlphaFoldDB" id="A0A0C3D905"/>
<reference evidence="3" key="2">
    <citation type="submission" date="2015-01" db="EMBL/GenBank/DDBJ databases">
        <title>Evolutionary Origins and Diversification of the Mycorrhizal Mutualists.</title>
        <authorList>
            <consortium name="DOE Joint Genome Institute"/>
            <consortium name="Mycorrhizal Genomics Consortium"/>
            <person name="Kohler A."/>
            <person name="Kuo A."/>
            <person name="Nagy L.G."/>
            <person name="Floudas D."/>
            <person name="Copeland A."/>
            <person name="Barry K.W."/>
            <person name="Cichocki N."/>
            <person name="Veneault-Fourrey C."/>
            <person name="LaButti K."/>
            <person name="Lindquist E.A."/>
            <person name="Lipzen A."/>
            <person name="Lundell T."/>
            <person name="Morin E."/>
            <person name="Murat C."/>
            <person name="Riley R."/>
            <person name="Ohm R."/>
            <person name="Sun H."/>
            <person name="Tunlid A."/>
            <person name="Henrissat B."/>
            <person name="Grigoriev I.V."/>
            <person name="Hibbett D.S."/>
            <person name="Martin F."/>
        </authorList>
    </citation>
    <scope>NUCLEOTIDE SEQUENCE [LARGE SCALE GENOMIC DNA]</scope>
    <source>
        <strain evidence="3">Zn</strain>
    </source>
</reference>
<feature type="chain" id="PRO_5002163321" evidence="1">
    <location>
        <begin position="24"/>
        <end position="54"/>
    </location>
</feature>
<name>A0A0C3D905_OIDMZ</name>
<gene>
    <name evidence="2" type="ORF">OIDMADRAFT_16339</name>
</gene>
<reference evidence="2 3" key="1">
    <citation type="submission" date="2014-04" db="EMBL/GenBank/DDBJ databases">
        <authorList>
            <consortium name="DOE Joint Genome Institute"/>
            <person name="Kuo A."/>
            <person name="Martino E."/>
            <person name="Perotto S."/>
            <person name="Kohler A."/>
            <person name="Nagy L.G."/>
            <person name="Floudas D."/>
            <person name="Copeland A."/>
            <person name="Barry K.W."/>
            <person name="Cichocki N."/>
            <person name="Veneault-Fourrey C."/>
            <person name="LaButti K."/>
            <person name="Lindquist E.A."/>
            <person name="Lipzen A."/>
            <person name="Lundell T."/>
            <person name="Morin E."/>
            <person name="Murat C."/>
            <person name="Sun H."/>
            <person name="Tunlid A."/>
            <person name="Henrissat B."/>
            <person name="Grigoriev I.V."/>
            <person name="Hibbett D.S."/>
            <person name="Martin F."/>
            <person name="Nordberg H.P."/>
            <person name="Cantor M.N."/>
            <person name="Hua S.X."/>
        </authorList>
    </citation>
    <scope>NUCLEOTIDE SEQUENCE [LARGE SCALE GENOMIC DNA]</scope>
    <source>
        <strain evidence="2 3">Zn</strain>
    </source>
</reference>
<evidence type="ECO:0000313" key="3">
    <source>
        <dbReference type="Proteomes" id="UP000054321"/>
    </source>
</evidence>
<accession>A0A0C3D905</accession>
<proteinExistence type="predicted"/>
<dbReference type="EMBL" id="KN832870">
    <property type="protein sequence ID" value="KIN07809.1"/>
    <property type="molecule type" value="Genomic_DNA"/>
</dbReference>